<comment type="caution">
    <text evidence="2">The sequence shown here is derived from an EMBL/GenBank/DDBJ whole genome shotgun (WGS) entry which is preliminary data.</text>
</comment>
<keyword evidence="3" id="KW-1185">Reference proteome</keyword>
<name>A0AAV4CJR3_9GAST</name>
<evidence type="ECO:0000313" key="3">
    <source>
        <dbReference type="Proteomes" id="UP000735302"/>
    </source>
</evidence>
<dbReference type="AlphaFoldDB" id="A0AAV4CJR3"/>
<protein>
    <submittedName>
        <fullName evidence="2">Uncharacterized protein</fullName>
    </submittedName>
</protein>
<accession>A0AAV4CJR3</accession>
<proteinExistence type="predicted"/>
<reference evidence="2 3" key="1">
    <citation type="journal article" date="2021" name="Elife">
        <title>Chloroplast acquisition without the gene transfer in kleptoplastic sea slugs, Plakobranchus ocellatus.</title>
        <authorList>
            <person name="Maeda T."/>
            <person name="Takahashi S."/>
            <person name="Yoshida T."/>
            <person name="Shimamura S."/>
            <person name="Takaki Y."/>
            <person name="Nagai Y."/>
            <person name="Toyoda A."/>
            <person name="Suzuki Y."/>
            <person name="Arimoto A."/>
            <person name="Ishii H."/>
            <person name="Satoh N."/>
            <person name="Nishiyama T."/>
            <person name="Hasebe M."/>
            <person name="Maruyama T."/>
            <person name="Minagawa J."/>
            <person name="Obokata J."/>
            <person name="Shigenobu S."/>
        </authorList>
    </citation>
    <scope>NUCLEOTIDE SEQUENCE [LARGE SCALE GENOMIC DNA]</scope>
</reference>
<sequence length="87" mass="10680">MQRYDQAKRQKKWGEEGRRRWRKKQNVKERNDSEKERESLCVCKREAKMSRMMRGGETRGGESSETMRSGRNRKDEQDDERRRNKRS</sequence>
<organism evidence="2 3">
    <name type="scientific">Plakobranchus ocellatus</name>
    <dbReference type="NCBI Taxonomy" id="259542"/>
    <lineage>
        <taxon>Eukaryota</taxon>
        <taxon>Metazoa</taxon>
        <taxon>Spiralia</taxon>
        <taxon>Lophotrochozoa</taxon>
        <taxon>Mollusca</taxon>
        <taxon>Gastropoda</taxon>
        <taxon>Heterobranchia</taxon>
        <taxon>Euthyneura</taxon>
        <taxon>Panpulmonata</taxon>
        <taxon>Sacoglossa</taxon>
        <taxon>Placobranchoidea</taxon>
        <taxon>Plakobranchidae</taxon>
        <taxon>Plakobranchus</taxon>
    </lineage>
</organism>
<evidence type="ECO:0000256" key="1">
    <source>
        <dbReference type="SAM" id="MobiDB-lite"/>
    </source>
</evidence>
<feature type="region of interest" description="Disordered" evidence="1">
    <location>
        <begin position="1"/>
        <end position="87"/>
    </location>
</feature>
<evidence type="ECO:0000313" key="2">
    <source>
        <dbReference type="EMBL" id="GFO33064.1"/>
    </source>
</evidence>
<dbReference type="Proteomes" id="UP000735302">
    <property type="component" value="Unassembled WGS sequence"/>
</dbReference>
<feature type="compositionally biased region" description="Basic and acidic residues" evidence="1">
    <location>
        <begin position="1"/>
        <end position="18"/>
    </location>
</feature>
<gene>
    <name evidence="2" type="ORF">PoB_005956900</name>
</gene>
<feature type="compositionally biased region" description="Basic and acidic residues" evidence="1">
    <location>
        <begin position="26"/>
        <end position="62"/>
    </location>
</feature>
<feature type="compositionally biased region" description="Basic and acidic residues" evidence="1">
    <location>
        <begin position="72"/>
        <end position="87"/>
    </location>
</feature>
<dbReference type="EMBL" id="BLXT01006757">
    <property type="protein sequence ID" value="GFO33064.1"/>
    <property type="molecule type" value="Genomic_DNA"/>
</dbReference>